<evidence type="ECO:0000256" key="4">
    <source>
        <dbReference type="RuleBase" id="RU000628"/>
    </source>
</evidence>
<dbReference type="PANTHER" id="PTHR33076">
    <property type="entry name" value="NON-SPECIFIC LIPID-TRANSFER PROTEIN 2-RELATED"/>
    <property type="match status" value="1"/>
</dbReference>
<sequence>MNCLLGFFAIFLVVSMSAMASVPRCPILMHEVRPCLKFIQGSRSRAPSEDCCEGVFDIYKRVKNKLDRVAICSCIKKALSDVGPYNASRIPLIPKKCRLRIILPPIDRKFNCSKVKV</sequence>
<dbReference type="GO" id="GO:0006869">
    <property type="term" value="P:lipid transport"/>
    <property type="evidence" value="ECO:0007669"/>
    <property type="project" value="InterPro"/>
</dbReference>
<dbReference type="CDD" id="cd01960">
    <property type="entry name" value="nsLTP1"/>
    <property type="match status" value="1"/>
</dbReference>
<evidence type="ECO:0000256" key="2">
    <source>
        <dbReference type="ARBA" id="ARBA00022448"/>
    </source>
</evidence>
<protein>
    <recommendedName>
        <fullName evidence="4">Non-specific lipid-transfer protein</fullName>
    </recommendedName>
</protein>
<reference evidence="7 8" key="1">
    <citation type="submission" date="2019-09" db="EMBL/GenBank/DDBJ databases">
        <title>A chromosome-level genome assembly of the Chinese tupelo Nyssa sinensis.</title>
        <authorList>
            <person name="Yang X."/>
            <person name="Kang M."/>
            <person name="Yang Y."/>
            <person name="Xiong H."/>
            <person name="Wang M."/>
            <person name="Zhang Z."/>
            <person name="Wang Z."/>
            <person name="Wu H."/>
            <person name="Ma T."/>
            <person name="Liu J."/>
            <person name="Xi Z."/>
        </authorList>
    </citation>
    <scope>NUCLEOTIDE SEQUENCE [LARGE SCALE GENOMIC DNA]</scope>
    <source>
        <strain evidence="7">J267</strain>
        <tissue evidence="7">Leaf</tissue>
    </source>
</reference>
<feature type="chain" id="PRO_5023935134" description="Non-specific lipid-transfer protein" evidence="5">
    <location>
        <begin position="21"/>
        <end position="117"/>
    </location>
</feature>
<evidence type="ECO:0000313" key="7">
    <source>
        <dbReference type="EMBL" id="KAA8516172.1"/>
    </source>
</evidence>
<keyword evidence="3 4" id="KW-0446">Lipid-binding</keyword>
<dbReference type="SUPFAM" id="SSF47699">
    <property type="entry name" value="Bifunctional inhibitor/lipid-transfer protein/seed storage 2S albumin"/>
    <property type="match status" value="1"/>
</dbReference>
<dbReference type="InterPro" id="IPR016140">
    <property type="entry name" value="Bifunc_inhib/LTP/seed_store"/>
</dbReference>
<keyword evidence="8" id="KW-1185">Reference proteome</keyword>
<dbReference type="InterPro" id="IPR036312">
    <property type="entry name" value="Bifun_inhib/LTP/seed_sf"/>
</dbReference>
<evidence type="ECO:0000313" key="8">
    <source>
        <dbReference type="Proteomes" id="UP000325577"/>
    </source>
</evidence>
<comment type="similarity">
    <text evidence="1 4">Belongs to the plant LTP family.</text>
</comment>
<dbReference type="AlphaFoldDB" id="A0A5J4ZEU6"/>
<gene>
    <name evidence="7" type="ORF">F0562_019351</name>
</gene>
<dbReference type="PRINTS" id="PR00382">
    <property type="entry name" value="LIPIDTRNSFER"/>
</dbReference>
<dbReference type="PROSITE" id="PS00597">
    <property type="entry name" value="PLANT_LTP"/>
    <property type="match status" value="1"/>
</dbReference>
<evidence type="ECO:0000256" key="5">
    <source>
        <dbReference type="SAM" id="SignalP"/>
    </source>
</evidence>
<proteinExistence type="inferred from homology"/>
<feature type="domain" description="Bifunctional inhibitor/plant lipid transfer protein/seed storage helical" evidence="6">
    <location>
        <begin position="25"/>
        <end position="112"/>
    </location>
</feature>
<feature type="signal peptide" evidence="5">
    <location>
        <begin position="1"/>
        <end position="20"/>
    </location>
</feature>
<evidence type="ECO:0000256" key="3">
    <source>
        <dbReference type="ARBA" id="ARBA00023121"/>
    </source>
</evidence>
<dbReference type="InterPro" id="IPR000528">
    <property type="entry name" value="Plant_nsLTP"/>
</dbReference>
<dbReference type="OrthoDB" id="1862539at2759"/>
<dbReference type="GO" id="GO:0008289">
    <property type="term" value="F:lipid binding"/>
    <property type="evidence" value="ECO:0007669"/>
    <property type="project" value="UniProtKB-KW"/>
</dbReference>
<keyword evidence="5" id="KW-0732">Signal</keyword>
<accession>A0A5J4ZEU6</accession>
<evidence type="ECO:0000256" key="1">
    <source>
        <dbReference type="ARBA" id="ARBA00009748"/>
    </source>
</evidence>
<dbReference type="EMBL" id="CM018052">
    <property type="protein sequence ID" value="KAA8516172.1"/>
    <property type="molecule type" value="Genomic_DNA"/>
</dbReference>
<name>A0A5J4ZEU6_9ASTE</name>
<dbReference type="SMART" id="SM00499">
    <property type="entry name" value="AAI"/>
    <property type="match status" value="1"/>
</dbReference>
<keyword evidence="2 4" id="KW-0813">Transport</keyword>
<dbReference type="Gene3D" id="1.10.110.10">
    <property type="entry name" value="Plant lipid-transfer and hydrophobic proteins"/>
    <property type="match status" value="1"/>
</dbReference>
<dbReference type="Pfam" id="PF00234">
    <property type="entry name" value="Tryp_alpha_amyl"/>
    <property type="match status" value="1"/>
</dbReference>
<dbReference type="Proteomes" id="UP000325577">
    <property type="component" value="Linkage Group LG9"/>
</dbReference>
<evidence type="ECO:0000259" key="6">
    <source>
        <dbReference type="SMART" id="SM00499"/>
    </source>
</evidence>
<comment type="function">
    <text evidence="4">Plant non-specific lipid-transfer proteins transfer phospholipids as well as galactolipids across membranes. May play a role in wax or cutin deposition in the cell walls of expanding epidermal cells and certain secretory tissues.</text>
</comment>
<organism evidence="7 8">
    <name type="scientific">Nyssa sinensis</name>
    <dbReference type="NCBI Taxonomy" id="561372"/>
    <lineage>
        <taxon>Eukaryota</taxon>
        <taxon>Viridiplantae</taxon>
        <taxon>Streptophyta</taxon>
        <taxon>Embryophyta</taxon>
        <taxon>Tracheophyta</taxon>
        <taxon>Spermatophyta</taxon>
        <taxon>Magnoliopsida</taxon>
        <taxon>eudicotyledons</taxon>
        <taxon>Gunneridae</taxon>
        <taxon>Pentapetalae</taxon>
        <taxon>asterids</taxon>
        <taxon>Cornales</taxon>
        <taxon>Nyssaceae</taxon>
        <taxon>Nyssa</taxon>
    </lineage>
</organism>